<comment type="caution">
    <text evidence="7">The sequence shown here is derived from an EMBL/GenBank/DDBJ whole genome shotgun (WGS) entry which is preliminary data.</text>
</comment>
<sequence>MERLDEESADLEFLEENLKKTNVLTEKMTSMLNVFDDRLVRLEASILPIHKATQTLTRLADSKHLILLTGDLTERVIMYMRSLGILIWWRERQRLYRAGEYLFLSVERVAWGWRPKEVDLEPYLNSIGKCKKAMEVLSESRLKSTERVMAQLKQLLKAAMLQLEELFRKWLVKWSIPIEPLAYTTKNKDIPGMPSVPLQNLEILSSYLATSDVELGYTSEFIKVYIEVRSGYLVKSLTMLSQASIATAEKRNTPVYEKGTCGFISYVDAMLRMFETEYYEVATKILPKDYITEAFRGVIQNPLDVFVDTGRQLNTRIKRSMQTDVFLAFDMLEALNKNADSFEDIFRFAGNKDTGYGELIHSLRGAALRSFPEFIEDIKIHSSKNTALPNDGTVHELTITTLQHMKRMTDYQETVETILQTLGDGNWNSSEKEPISRDRSGRGALMGNAIVRHYFADCLETLSNNLDSKARTYKKPALTYIFLLNNYHYILKTIKSQFVLLVDKEIESKYEKLVKKYNDAYQDTWKPCINHLMDYTYVRGGTLKTTLGSTDKQSNFNNEFDELYKVHKGYAIPDIDLRNQVIKDIKVVLIPMYNRFLDRYQQSEFSKNPTKYIRYDSSQLEVMVGRLFDGSS</sequence>
<evidence type="ECO:0000256" key="3">
    <source>
        <dbReference type="ARBA" id="ARBA00022483"/>
    </source>
</evidence>
<evidence type="ECO:0000256" key="5">
    <source>
        <dbReference type="SAM" id="Coils"/>
    </source>
</evidence>
<evidence type="ECO:0000259" key="6">
    <source>
        <dbReference type="Pfam" id="PF03081"/>
    </source>
</evidence>
<feature type="domain" description="Exocyst complex subunit Exo70 C-terminal" evidence="6">
    <location>
        <begin position="262"/>
        <end position="624"/>
    </location>
</feature>
<accession>A0A9N8WEI6</accession>
<dbReference type="Pfam" id="PF03081">
    <property type="entry name" value="Exo70_C"/>
    <property type="match status" value="1"/>
</dbReference>
<evidence type="ECO:0000256" key="4">
    <source>
        <dbReference type="RuleBase" id="RU365026"/>
    </source>
</evidence>
<dbReference type="OrthoDB" id="1922221at2759"/>
<dbReference type="InterPro" id="IPR046364">
    <property type="entry name" value="Exo70_C"/>
</dbReference>
<comment type="function">
    <text evidence="4">Involved in the secretory pathway as part of the exocyst complex which tethers secretory vesicles to the sites of exocytosis. Also plays a role in the assembly of the exocyst.</text>
</comment>
<keyword evidence="5" id="KW-0175">Coiled coil</keyword>
<keyword evidence="4" id="KW-0653">Protein transport</keyword>
<dbReference type="InterPro" id="IPR004140">
    <property type="entry name" value="Exo70"/>
</dbReference>
<reference evidence="7" key="1">
    <citation type="submission" date="2021-06" db="EMBL/GenBank/DDBJ databases">
        <authorList>
            <person name="Kallberg Y."/>
            <person name="Tangrot J."/>
            <person name="Rosling A."/>
        </authorList>
    </citation>
    <scope>NUCLEOTIDE SEQUENCE</scope>
    <source>
        <strain evidence="7">MT106</strain>
    </source>
</reference>
<name>A0A9N8WEI6_9GLOM</name>
<proteinExistence type="inferred from homology"/>
<keyword evidence="8" id="KW-1185">Reference proteome</keyword>
<dbReference type="InterPro" id="IPR016159">
    <property type="entry name" value="Cullin_repeat-like_dom_sf"/>
</dbReference>
<keyword evidence="3 4" id="KW-0268">Exocytosis</keyword>
<dbReference type="GO" id="GO:0015031">
    <property type="term" value="P:protein transport"/>
    <property type="evidence" value="ECO:0007669"/>
    <property type="project" value="UniProtKB-KW"/>
</dbReference>
<protein>
    <recommendedName>
        <fullName evidence="4">Exocyst complex protein EXO70</fullName>
    </recommendedName>
</protein>
<dbReference type="GO" id="GO:0005935">
    <property type="term" value="C:cellular bud neck"/>
    <property type="evidence" value="ECO:0007669"/>
    <property type="project" value="UniProtKB-SubCell"/>
</dbReference>
<evidence type="ECO:0000256" key="2">
    <source>
        <dbReference type="ARBA" id="ARBA00022448"/>
    </source>
</evidence>
<dbReference type="PANTHER" id="PTHR12542:SF41">
    <property type="entry name" value="EXOCYST COMPLEX COMPONENT 7"/>
    <property type="match status" value="1"/>
</dbReference>
<organism evidence="7 8">
    <name type="scientific">Ambispora gerdemannii</name>
    <dbReference type="NCBI Taxonomy" id="144530"/>
    <lineage>
        <taxon>Eukaryota</taxon>
        <taxon>Fungi</taxon>
        <taxon>Fungi incertae sedis</taxon>
        <taxon>Mucoromycota</taxon>
        <taxon>Glomeromycotina</taxon>
        <taxon>Glomeromycetes</taxon>
        <taxon>Archaeosporales</taxon>
        <taxon>Ambisporaceae</taxon>
        <taxon>Ambispora</taxon>
    </lineage>
</organism>
<gene>
    <name evidence="7" type="ORF">AGERDE_LOCUS3510</name>
</gene>
<comment type="similarity">
    <text evidence="1 4">Belongs to the EXO70 family.</text>
</comment>
<dbReference type="PANTHER" id="PTHR12542">
    <property type="entry name" value="EXOCYST COMPLEX PROTEIN EXO70"/>
    <property type="match status" value="1"/>
</dbReference>
<dbReference type="EMBL" id="CAJVPL010000350">
    <property type="protein sequence ID" value="CAG8486477.1"/>
    <property type="molecule type" value="Genomic_DNA"/>
</dbReference>
<comment type="subcellular location">
    <subcellularLocation>
        <location evidence="4">Bud</location>
    </subcellularLocation>
    <subcellularLocation>
        <location evidence="4">Bud neck</location>
    </subcellularLocation>
</comment>
<dbReference type="GO" id="GO:0005546">
    <property type="term" value="F:phosphatidylinositol-4,5-bisphosphate binding"/>
    <property type="evidence" value="ECO:0007669"/>
    <property type="project" value="InterPro"/>
</dbReference>
<dbReference type="Proteomes" id="UP000789831">
    <property type="component" value="Unassembled WGS sequence"/>
</dbReference>
<dbReference type="GO" id="GO:0006887">
    <property type="term" value="P:exocytosis"/>
    <property type="evidence" value="ECO:0007669"/>
    <property type="project" value="UniProtKB-KW"/>
</dbReference>
<dbReference type="SUPFAM" id="SSF74788">
    <property type="entry name" value="Cullin repeat-like"/>
    <property type="match status" value="1"/>
</dbReference>
<dbReference type="Pfam" id="PF20669">
    <property type="entry name" value="Exo70_N"/>
    <property type="match status" value="1"/>
</dbReference>
<evidence type="ECO:0000313" key="7">
    <source>
        <dbReference type="EMBL" id="CAG8486477.1"/>
    </source>
</evidence>
<evidence type="ECO:0000313" key="8">
    <source>
        <dbReference type="Proteomes" id="UP000789831"/>
    </source>
</evidence>
<dbReference type="GO" id="GO:0000145">
    <property type="term" value="C:exocyst"/>
    <property type="evidence" value="ECO:0007669"/>
    <property type="project" value="InterPro"/>
</dbReference>
<evidence type="ECO:0000256" key="1">
    <source>
        <dbReference type="ARBA" id="ARBA00006756"/>
    </source>
</evidence>
<feature type="coiled-coil region" evidence="5">
    <location>
        <begin position="142"/>
        <end position="169"/>
    </location>
</feature>
<dbReference type="Gene3D" id="1.20.1280.170">
    <property type="entry name" value="Exocyst complex component Exo70"/>
    <property type="match status" value="1"/>
</dbReference>
<keyword evidence="2 4" id="KW-0813">Transport</keyword>
<dbReference type="AlphaFoldDB" id="A0A9N8WEI6"/>